<comment type="subcellular location">
    <subcellularLocation>
        <location evidence="1">Mitochondrion</location>
    </subcellularLocation>
</comment>
<evidence type="ECO:0000256" key="5">
    <source>
        <dbReference type="ARBA" id="ARBA00023128"/>
    </source>
</evidence>
<proteinExistence type="inferred from homology"/>
<evidence type="ECO:0000256" key="6">
    <source>
        <dbReference type="ARBA" id="ARBA00031849"/>
    </source>
</evidence>
<keyword evidence="7" id="KW-0808">Transferase</keyword>
<gene>
    <name evidence="7" type="ORF">CC1G_03876</name>
</gene>
<dbReference type="Proteomes" id="UP000001861">
    <property type="component" value="Unassembled WGS sequence"/>
</dbReference>
<keyword evidence="5" id="KW-0496">Mitochondrion</keyword>
<dbReference type="VEuPathDB" id="FungiDB:CC1G_03876"/>
<dbReference type="KEGG" id="cci:CC1G_03876"/>
<dbReference type="RefSeq" id="XP_001833659.1">
    <property type="nucleotide sequence ID" value="XM_001833607.1"/>
</dbReference>
<accession>A8NH21</accession>
<dbReference type="GeneID" id="6010157"/>
<dbReference type="PANTHER" id="PTHR36091:SF1">
    <property type="entry name" value="ALTERED INHERITANCE OF MITOCHONDRIA PROTEIN 9, MITOCHONDRIAL"/>
    <property type="match status" value="1"/>
</dbReference>
<evidence type="ECO:0000313" key="8">
    <source>
        <dbReference type="Proteomes" id="UP000001861"/>
    </source>
</evidence>
<comment type="similarity">
    <text evidence="2">Belongs to the AIM9 family.</text>
</comment>
<dbReference type="OMA" id="SERTWIR"/>
<evidence type="ECO:0000256" key="3">
    <source>
        <dbReference type="ARBA" id="ARBA00016197"/>
    </source>
</evidence>
<dbReference type="GO" id="GO:0016301">
    <property type="term" value="F:kinase activity"/>
    <property type="evidence" value="ECO:0007669"/>
    <property type="project" value="UniProtKB-KW"/>
</dbReference>
<keyword evidence="8" id="KW-1185">Reference proteome</keyword>
<keyword evidence="4" id="KW-0809">Transit peptide</keyword>
<reference evidence="7 8" key="1">
    <citation type="journal article" date="2010" name="Proc. Natl. Acad. Sci. U.S.A.">
        <title>Insights into evolution of multicellular fungi from the assembled chromosomes of the mushroom Coprinopsis cinerea (Coprinus cinereus).</title>
        <authorList>
            <person name="Stajich J.E."/>
            <person name="Wilke S.K."/>
            <person name="Ahren D."/>
            <person name="Au C.H."/>
            <person name="Birren B.W."/>
            <person name="Borodovsky M."/>
            <person name="Burns C."/>
            <person name="Canback B."/>
            <person name="Casselton L.A."/>
            <person name="Cheng C.K."/>
            <person name="Deng J."/>
            <person name="Dietrich F.S."/>
            <person name="Fargo D.C."/>
            <person name="Farman M.L."/>
            <person name="Gathman A.C."/>
            <person name="Goldberg J."/>
            <person name="Guigo R."/>
            <person name="Hoegger P.J."/>
            <person name="Hooker J.B."/>
            <person name="Huggins A."/>
            <person name="James T.Y."/>
            <person name="Kamada T."/>
            <person name="Kilaru S."/>
            <person name="Kodira C."/>
            <person name="Kues U."/>
            <person name="Kupfer D."/>
            <person name="Kwan H.S."/>
            <person name="Lomsadze A."/>
            <person name="Li W."/>
            <person name="Lilly W.W."/>
            <person name="Ma L.J."/>
            <person name="Mackey A.J."/>
            <person name="Manning G."/>
            <person name="Martin F."/>
            <person name="Muraguchi H."/>
            <person name="Natvig D.O."/>
            <person name="Palmerini H."/>
            <person name="Ramesh M.A."/>
            <person name="Rehmeyer C.J."/>
            <person name="Roe B.A."/>
            <person name="Shenoy N."/>
            <person name="Stanke M."/>
            <person name="Ter-Hovhannisyan V."/>
            <person name="Tunlid A."/>
            <person name="Velagapudi R."/>
            <person name="Vision T.J."/>
            <person name="Zeng Q."/>
            <person name="Zolan M.E."/>
            <person name="Pukkila P.J."/>
        </authorList>
    </citation>
    <scope>NUCLEOTIDE SEQUENCE [LARGE SCALE GENOMIC DNA]</scope>
    <source>
        <strain evidence="8">Okayama-7 / 130 / ATCC MYA-4618 / FGSC 9003</strain>
    </source>
</reference>
<dbReference type="InterPro" id="IPR011009">
    <property type="entry name" value="Kinase-like_dom_sf"/>
</dbReference>
<comment type="caution">
    <text evidence="7">The sequence shown here is derived from an EMBL/GenBank/DDBJ whole genome shotgun (WGS) entry which is preliminary data.</text>
</comment>
<evidence type="ECO:0000256" key="2">
    <source>
        <dbReference type="ARBA" id="ARBA00005543"/>
    </source>
</evidence>
<evidence type="ECO:0000256" key="1">
    <source>
        <dbReference type="ARBA" id="ARBA00004173"/>
    </source>
</evidence>
<dbReference type="InParanoid" id="A8NH21"/>
<name>A8NH21_COPC7</name>
<sequence>MTTVQRRLGTPLGPTSEALQTEQLFEHTGRWLFNEETNKRLRHSPFNAEALEAIACRVTEARGITNWTKIGEGSNKVFRLELDNGRKVVLRIPNPIVPNVELTTASEVATMEYVRERFGVPEGTASHFPVPPKVLAWDRSPTNDVGSAYIIHEFVEGVPAMDWWLSDFQRPVSKILWNVFSLEKALLEEPFALYGSLYFKEDVEEKDRDQPLYSDEQHAAKYPALAAKYRSGPSTDRQWWRDVYGKVEGIDRGPWPNVESILRSAISLQLKAIETGVAFQNPHIRSKPQDAPNLTRLLNMLLTTVDYLVPADRRHTRPALNHPSLTAKDMITNANGEDGLVGIIDWQGAAILPFTHQTRVPTLFRAFRVGKQDEADELRTMNMENCLEARSRIYGNLVASKMPDRTAHFVHKLSMTNMLHNILRTVSDGGHGLRGILADLSINWWAIVQASGKQALYNPIPLSMAEIFAIEAESTREEAIDQFKNDTTFWMKCDIWGAISDEEYEEGKNAMAVVQAICEDPSTSKPCDWPFYDGCWAMDLC</sequence>
<dbReference type="AlphaFoldDB" id="A8NH21"/>
<dbReference type="SUPFAM" id="SSF56112">
    <property type="entry name" value="Protein kinase-like (PK-like)"/>
    <property type="match status" value="1"/>
</dbReference>
<dbReference type="OrthoDB" id="2831558at2759"/>
<dbReference type="GO" id="GO:0005739">
    <property type="term" value="C:mitochondrion"/>
    <property type="evidence" value="ECO:0007669"/>
    <property type="project" value="UniProtKB-SubCell"/>
</dbReference>
<dbReference type="EMBL" id="AACS02000002">
    <property type="protein sequence ID" value="EAU88204.1"/>
    <property type="molecule type" value="Genomic_DNA"/>
</dbReference>
<protein>
    <recommendedName>
        <fullName evidence="3">Altered inheritance of mitochondria protein 9, mitochondrial</fullName>
    </recommendedName>
    <alternativeName>
        <fullName evidence="6">Found in mitochondrial proteome protein 29</fullName>
    </alternativeName>
</protein>
<dbReference type="InterPro" id="IPR051035">
    <property type="entry name" value="Mito_inheritance_9"/>
</dbReference>
<keyword evidence="7" id="KW-0418">Kinase</keyword>
<dbReference type="eggNOG" id="ENOG502QV1E">
    <property type="taxonomic scope" value="Eukaryota"/>
</dbReference>
<evidence type="ECO:0000256" key="4">
    <source>
        <dbReference type="ARBA" id="ARBA00022946"/>
    </source>
</evidence>
<dbReference type="PANTHER" id="PTHR36091">
    <property type="entry name" value="ALTERED INHERITANCE OF MITOCHONDRIA PROTEIN 9, MITOCHONDRIAL"/>
    <property type="match status" value="1"/>
</dbReference>
<organism evidence="7 8">
    <name type="scientific">Coprinopsis cinerea (strain Okayama-7 / 130 / ATCC MYA-4618 / FGSC 9003)</name>
    <name type="common">Inky cap fungus</name>
    <name type="synonym">Hormographiella aspergillata</name>
    <dbReference type="NCBI Taxonomy" id="240176"/>
    <lineage>
        <taxon>Eukaryota</taxon>
        <taxon>Fungi</taxon>
        <taxon>Dikarya</taxon>
        <taxon>Basidiomycota</taxon>
        <taxon>Agaricomycotina</taxon>
        <taxon>Agaricomycetes</taxon>
        <taxon>Agaricomycetidae</taxon>
        <taxon>Agaricales</taxon>
        <taxon>Agaricineae</taxon>
        <taxon>Psathyrellaceae</taxon>
        <taxon>Coprinopsis</taxon>
    </lineage>
</organism>
<evidence type="ECO:0000313" key="7">
    <source>
        <dbReference type="EMBL" id="EAU88204.1"/>
    </source>
</evidence>